<organism evidence="1 2">
    <name type="scientific">Triticum turgidum subsp. durum</name>
    <name type="common">Durum wheat</name>
    <name type="synonym">Triticum durum</name>
    <dbReference type="NCBI Taxonomy" id="4567"/>
    <lineage>
        <taxon>Eukaryota</taxon>
        <taxon>Viridiplantae</taxon>
        <taxon>Streptophyta</taxon>
        <taxon>Embryophyta</taxon>
        <taxon>Tracheophyta</taxon>
        <taxon>Spermatophyta</taxon>
        <taxon>Magnoliopsida</taxon>
        <taxon>Liliopsida</taxon>
        <taxon>Poales</taxon>
        <taxon>Poaceae</taxon>
        <taxon>BOP clade</taxon>
        <taxon>Pooideae</taxon>
        <taxon>Triticodae</taxon>
        <taxon>Triticeae</taxon>
        <taxon>Triticinae</taxon>
        <taxon>Triticum</taxon>
    </lineage>
</organism>
<dbReference type="OMA" id="HARMLNV"/>
<proteinExistence type="predicted"/>
<evidence type="ECO:0000313" key="1">
    <source>
        <dbReference type="EMBL" id="VAH22788.1"/>
    </source>
</evidence>
<dbReference type="PANTHER" id="PTHR35290">
    <property type="entry name" value="PROTEIN CASPARIAN STRIP INTEGRITY FACTOR 1-RELATED"/>
    <property type="match status" value="1"/>
</dbReference>
<reference evidence="1 2" key="1">
    <citation type="submission" date="2017-09" db="EMBL/GenBank/DDBJ databases">
        <authorList>
            <consortium name="International Durum Wheat Genome Sequencing Consortium (IDWGSC)"/>
            <person name="Milanesi L."/>
        </authorList>
    </citation>
    <scope>NUCLEOTIDE SEQUENCE [LARGE SCALE GENOMIC DNA]</scope>
    <source>
        <strain evidence="2">cv. Svevo</strain>
    </source>
</reference>
<dbReference type="AlphaFoldDB" id="A0A9R0R8K3"/>
<dbReference type="InterPro" id="IPR038974">
    <property type="entry name" value="CIF1/2"/>
</dbReference>
<sequence length="145" mass="15968">MENIEIPPSSLWSLLRGNGTKGGRGPCFTFTSSDAGSRLPCVIEGGRGERMHRVSNPEMGMPRRSASLFALAFFALLLSTSLAGRQRPSFIVDQESPGQQGEVHRDEAMAQLVHSRMLKDMTTSDYGTYDPTPSMQKPHFKLIPN</sequence>
<protein>
    <submittedName>
        <fullName evidence="1">Uncharacterized protein</fullName>
    </submittedName>
</protein>
<gene>
    <name evidence="1" type="ORF">TRITD_1Bv1G211670</name>
</gene>
<accession>A0A9R0R8K3</accession>
<name>A0A9R0R8K3_TRITD</name>
<dbReference type="EMBL" id="LT934112">
    <property type="protein sequence ID" value="VAH22788.1"/>
    <property type="molecule type" value="Genomic_DNA"/>
</dbReference>
<evidence type="ECO:0000313" key="2">
    <source>
        <dbReference type="Proteomes" id="UP000324705"/>
    </source>
</evidence>
<dbReference type="Gramene" id="TRITD1Bv1G211670.1">
    <property type="protein sequence ID" value="TRITD1Bv1G211670.1"/>
    <property type="gene ID" value="TRITD1Bv1G211670"/>
</dbReference>
<dbReference type="Proteomes" id="UP000324705">
    <property type="component" value="Chromosome 1B"/>
</dbReference>
<keyword evidence="2" id="KW-1185">Reference proteome</keyword>
<dbReference type="PANTHER" id="PTHR35290:SF2">
    <property type="entry name" value="PROTEIN CASPARIAN STRIP INTEGRITY FACTOR 1"/>
    <property type="match status" value="1"/>
</dbReference>